<gene>
    <name evidence="1" type="ORF">OMM_10926</name>
</gene>
<accession>A0A1V1NZK4</accession>
<reference evidence="2" key="1">
    <citation type="submission" date="2012-11" db="EMBL/GenBank/DDBJ databases">
        <authorList>
            <person name="Lucero-Rivera Y.E."/>
            <person name="Tovar-Ramirez D."/>
        </authorList>
    </citation>
    <scope>NUCLEOTIDE SEQUENCE [LARGE SCALE GENOMIC DNA]</scope>
    <source>
        <strain evidence="2">Araruama</strain>
    </source>
</reference>
<sequence length="81" mass="9431">MSSNHIGYPTYRWVTIDKGVRYEKGRIISFVAFRSLIFSCFGSESHFDFIRRLSSFHISTSENDGFVNHVIAESFKKRGMM</sequence>
<comment type="caution">
    <text evidence="1">The sequence shown here is derived from an EMBL/GenBank/DDBJ whole genome shotgun (WGS) entry which is preliminary data.</text>
</comment>
<proteinExistence type="predicted"/>
<dbReference type="EMBL" id="ATBP01001101">
    <property type="protein sequence ID" value="ETR68052.1"/>
    <property type="molecule type" value="Genomic_DNA"/>
</dbReference>
<evidence type="ECO:0000313" key="2">
    <source>
        <dbReference type="Proteomes" id="UP000189670"/>
    </source>
</evidence>
<evidence type="ECO:0000313" key="1">
    <source>
        <dbReference type="EMBL" id="ETR68052.1"/>
    </source>
</evidence>
<organism evidence="1 2">
    <name type="scientific">Candidatus Magnetoglobus multicellularis str. Araruama</name>
    <dbReference type="NCBI Taxonomy" id="890399"/>
    <lineage>
        <taxon>Bacteria</taxon>
        <taxon>Pseudomonadati</taxon>
        <taxon>Thermodesulfobacteriota</taxon>
        <taxon>Desulfobacteria</taxon>
        <taxon>Desulfobacterales</taxon>
        <taxon>Desulfobacteraceae</taxon>
        <taxon>Candidatus Magnetoglobus</taxon>
    </lineage>
</organism>
<name>A0A1V1NZK4_9BACT</name>
<dbReference type="Proteomes" id="UP000189670">
    <property type="component" value="Unassembled WGS sequence"/>
</dbReference>
<dbReference type="AlphaFoldDB" id="A0A1V1NZK4"/>
<protein>
    <submittedName>
        <fullName evidence="1">Uncharacterized protein</fullName>
    </submittedName>
</protein>